<reference evidence="2" key="1">
    <citation type="submission" date="2016-10" db="EMBL/GenBank/DDBJ databases">
        <authorList>
            <person name="Varghese N."/>
            <person name="Submissions S."/>
        </authorList>
    </citation>
    <scope>NUCLEOTIDE SEQUENCE [LARGE SCALE GENOMIC DNA]</scope>
    <source>
        <strain evidence="2">DSM 23920</strain>
    </source>
</reference>
<dbReference type="NCBIfam" id="TIGR01549">
    <property type="entry name" value="HAD-SF-IA-v1"/>
    <property type="match status" value="1"/>
</dbReference>
<dbReference type="EMBL" id="FNRL01000013">
    <property type="protein sequence ID" value="SEA69880.1"/>
    <property type="molecule type" value="Genomic_DNA"/>
</dbReference>
<dbReference type="STRING" id="408074.SAMN05660909_03020"/>
<accession>A0A1H4DBQ8</accession>
<gene>
    <name evidence="1" type="ORF">SAMN05660909_03020</name>
</gene>
<dbReference type="InterPro" id="IPR006439">
    <property type="entry name" value="HAD-SF_hydro_IA"/>
</dbReference>
<dbReference type="PANTHER" id="PTHR46191:SF2">
    <property type="entry name" value="HALOACID DEHALOGENASE-LIKE HYDROLASE DOMAIN-CONTAINING PROTEIN 3"/>
    <property type="match status" value="1"/>
</dbReference>
<dbReference type="InterPro" id="IPR051828">
    <property type="entry name" value="HAD-like_hydrolase_domain"/>
</dbReference>
<dbReference type="GO" id="GO:0016787">
    <property type="term" value="F:hydrolase activity"/>
    <property type="evidence" value="ECO:0007669"/>
    <property type="project" value="UniProtKB-KW"/>
</dbReference>
<evidence type="ECO:0000313" key="1">
    <source>
        <dbReference type="EMBL" id="SEA69880.1"/>
    </source>
</evidence>
<dbReference type="AlphaFoldDB" id="A0A1H4DBQ8"/>
<dbReference type="Proteomes" id="UP000199656">
    <property type="component" value="Unassembled WGS sequence"/>
</dbReference>
<dbReference type="SUPFAM" id="SSF56784">
    <property type="entry name" value="HAD-like"/>
    <property type="match status" value="1"/>
</dbReference>
<dbReference type="SFLD" id="SFLDS00003">
    <property type="entry name" value="Haloacid_Dehalogenase"/>
    <property type="match status" value="1"/>
</dbReference>
<keyword evidence="2" id="KW-1185">Reference proteome</keyword>
<dbReference type="Gene3D" id="1.10.150.400">
    <property type="match status" value="1"/>
</dbReference>
<dbReference type="OrthoDB" id="3669651at2"/>
<dbReference type="RefSeq" id="WP_089762766.1">
    <property type="nucleotide sequence ID" value="NZ_BKAT01000046.1"/>
</dbReference>
<dbReference type="InterPro" id="IPR023214">
    <property type="entry name" value="HAD_sf"/>
</dbReference>
<dbReference type="SFLD" id="SFLDG01129">
    <property type="entry name" value="C1.5:_HAD__Beta-PGM__Phosphata"/>
    <property type="match status" value="1"/>
</dbReference>
<name>A0A1H4DBQ8_9BACT</name>
<dbReference type="Gene3D" id="3.40.50.1000">
    <property type="entry name" value="HAD superfamily/HAD-like"/>
    <property type="match status" value="1"/>
</dbReference>
<dbReference type="Pfam" id="PF00702">
    <property type="entry name" value="Hydrolase"/>
    <property type="match status" value="1"/>
</dbReference>
<keyword evidence="1" id="KW-0378">Hydrolase</keyword>
<evidence type="ECO:0000313" key="2">
    <source>
        <dbReference type="Proteomes" id="UP000199656"/>
    </source>
</evidence>
<dbReference type="InterPro" id="IPR036412">
    <property type="entry name" value="HAD-like_sf"/>
</dbReference>
<protein>
    <submittedName>
        <fullName evidence="1">Putative hydrolase of the HAD superfamily</fullName>
    </submittedName>
</protein>
<sequence length="232" mass="26991">MSKYRHYSFDLWLTLIRSNPSFKKERAKFIFDNFNQFQKPLEEAEKAFRRIDLLANAINEKTGKHMDTDELYLMVISEFNDHQYDLQSVDLAALYNEMEQLFFRFMPRVYCNETKKVLETLYKRGDCTISLLSNTAFIKGSTLRQVLQQLEIGSYFKFQIYSDETGMSKPNILLFRKMIDQVAISRNNELIPLQEIVHIGDNNKADIDGANAAGIQSLLINSNNRCISSLLN</sequence>
<proteinExistence type="predicted"/>
<organism evidence="1 2">
    <name type="scientific">Chitinophaga terrae</name>
    <name type="common">ex Kim and Jung 2007</name>
    <dbReference type="NCBI Taxonomy" id="408074"/>
    <lineage>
        <taxon>Bacteria</taxon>
        <taxon>Pseudomonadati</taxon>
        <taxon>Bacteroidota</taxon>
        <taxon>Chitinophagia</taxon>
        <taxon>Chitinophagales</taxon>
        <taxon>Chitinophagaceae</taxon>
        <taxon>Chitinophaga</taxon>
    </lineage>
</organism>
<dbReference type="PANTHER" id="PTHR46191">
    <property type="match status" value="1"/>
</dbReference>